<keyword evidence="1" id="KW-1185">Reference proteome</keyword>
<dbReference type="AlphaFoldDB" id="A0A914XCU0"/>
<proteinExistence type="predicted"/>
<reference evidence="2" key="1">
    <citation type="submission" date="2022-11" db="UniProtKB">
        <authorList>
            <consortium name="WormBaseParasite"/>
        </authorList>
    </citation>
    <scope>IDENTIFICATION</scope>
</reference>
<protein>
    <submittedName>
        <fullName evidence="2">Tc1-like transposase DDE domain-containing protein</fullName>
    </submittedName>
</protein>
<evidence type="ECO:0000313" key="2">
    <source>
        <dbReference type="WBParaSite" id="PSAMB.scaffold7617size7366.g30335.t1"/>
    </source>
</evidence>
<name>A0A914XCU0_9BILA</name>
<sequence length="91" mass="10513">MACVVKYYLVDNNIATLAWPTRSPDLKIMENVWHLLELHIYQNQLYSSHQEMIAAIQDAVQKTRPEVIRDLFKSIPSQFLKVVKADGAKID</sequence>
<organism evidence="1 2">
    <name type="scientific">Plectus sambesii</name>
    <dbReference type="NCBI Taxonomy" id="2011161"/>
    <lineage>
        <taxon>Eukaryota</taxon>
        <taxon>Metazoa</taxon>
        <taxon>Ecdysozoa</taxon>
        <taxon>Nematoda</taxon>
        <taxon>Chromadorea</taxon>
        <taxon>Plectida</taxon>
        <taxon>Plectina</taxon>
        <taxon>Plectoidea</taxon>
        <taxon>Plectidae</taxon>
        <taxon>Plectus</taxon>
    </lineage>
</organism>
<dbReference type="WBParaSite" id="PSAMB.scaffold7617size7366.g30335.t1">
    <property type="protein sequence ID" value="PSAMB.scaffold7617size7366.g30335.t1"/>
    <property type="gene ID" value="PSAMB.scaffold7617size7366.g30335"/>
</dbReference>
<dbReference type="InterPro" id="IPR036397">
    <property type="entry name" value="RNaseH_sf"/>
</dbReference>
<dbReference type="Proteomes" id="UP000887566">
    <property type="component" value="Unplaced"/>
</dbReference>
<accession>A0A914XCU0</accession>
<evidence type="ECO:0000313" key="1">
    <source>
        <dbReference type="Proteomes" id="UP000887566"/>
    </source>
</evidence>
<dbReference type="Gene3D" id="3.30.420.10">
    <property type="entry name" value="Ribonuclease H-like superfamily/Ribonuclease H"/>
    <property type="match status" value="1"/>
</dbReference>
<dbReference type="GO" id="GO:0003676">
    <property type="term" value="F:nucleic acid binding"/>
    <property type="evidence" value="ECO:0007669"/>
    <property type="project" value="InterPro"/>
</dbReference>